<evidence type="ECO:0000313" key="3">
    <source>
        <dbReference type="Proteomes" id="UP000609346"/>
    </source>
</evidence>
<gene>
    <name evidence="2" type="ORF">H8B09_29840</name>
</gene>
<comment type="caution">
    <text evidence="2">The sequence shown here is derived from an EMBL/GenBank/DDBJ whole genome shotgun (WGS) entry which is preliminary data.</text>
</comment>
<keyword evidence="1" id="KW-0472">Membrane</keyword>
<name>A0ABR8N447_9BACL</name>
<evidence type="ECO:0000313" key="2">
    <source>
        <dbReference type="EMBL" id="MBD3922947.1"/>
    </source>
</evidence>
<dbReference type="Proteomes" id="UP000609346">
    <property type="component" value="Unassembled WGS sequence"/>
</dbReference>
<keyword evidence="1" id="KW-1133">Transmembrane helix</keyword>
<organism evidence="2 3">
    <name type="scientific">Paenibacillus terricola</name>
    <dbReference type="NCBI Taxonomy" id="2763503"/>
    <lineage>
        <taxon>Bacteria</taxon>
        <taxon>Bacillati</taxon>
        <taxon>Bacillota</taxon>
        <taxon>Bacilli</taxon>
        <taxon>Bacillales</taxon>
        <taxon>Paenibacillaceae</taxon>
        <taxon>Paenibacillus</taxon>
    </lineage>
</organism>
<reference evidence="2 3" key="1">
    <citation type="submission" date="2020-09" db="EMBL/GenBank/DDBJ databases">
        <title>Paenibacillus sp. strain PR3 16S rRNA gene Genome sequencing and assembly.</title>
        <authorList>
            <person name="Kim J."/>
        </authorList>
    </citation>
    <scope>NUCLEOTIDE SEQUENCE [LARGE SCALE GENOMIC DNA]</scope>
    <source>
        <strain evidence="2 3">PR3</strain>
    </source>
</reference>
<feature type="transmembrane region" description="Helical" evidence="1">
    <location>
        <begin position="65"/>
        <end position="82"/>
    </location>
</feature>
<keyword evidence="1" id="KW-0812">Transmembrane</keyword>
<evidence type="ECO:0000256" key="1">
    <source>
        <dbReference type="SAM" id="Phobius"/>
    </source>
</evidence>
<feature type="transmembrane region" description="Helical" evidence="1">
    <location>
        <begin position="28"/>
        <end position="50"/>
    </location>
</feature>
<protein>
    <submittedName>
        <fullName evidence="2">Uncharacterized protein</fullName>
    </submittedName>
</protein>
<dbReference type="RefSeq" id="WP_191207236.1">
    <property type="nucleotide sequence ID" value="NZ_JACXZA010000014.1"/>
</dbReference>
<sequence length="94" mass="10835">MTIMVCIVIAALSITILQFKYFQIYKKLISRFTIFSIAGWVIALIVYGVITGSSQPSFKDLKEDYPIYIIVIVIALTIQFIIKRNDDSLKRKRD</sequence>
<dbReference type="EMBL" id="JACXZA010000014">
    <property type="protein sequence ID" value="MBD3922947.1"/>
    <property type="molecule type" value="Genomic_DNA"/>
</dbReference>
<accession>A0ABR8N447</accession>
<proteinExistence type="predicted"/>
<keyword evidence="3" id="KW-1185">Reference proteome</keyword>